<name>A0A6A7B0I6_9PLEO</name>
<dbReference type="SMART" id="SM00235">
    <property type="entry name" value="ZnMc"/>
    <property type="match status" value="1"/>
</dbReference>
<keyword evidence="7" id="KW-0106">Calcium</keyword>
<feature type="binding site" evidence="7">
    <location>
        <position position="125"/>
    </location>
    <ligand>
        <name>Ca(2+)</name>
        <dbReference type="ChEBI" id="CHEBI:29108"/>
        <label>1</label>
    </ligand>
</feature>
<comment type="cofactor">
    <cofactor evidence="7">
        <name>Zn(2+)</name>
        <dbReference type="ChEBI" id="CHEBI:29105"/>
    </cofactor>
    <text evidence="7">Binds 2 Zn(2+) ions per subunit.</text>
</comment>
<dbReference type="GO" id="GO:0030198">
    <property type="term" value="P:extracellular matrix organization"/>
    <property type="evidence" value="ECO:0007669"/>
    <property type="project" value="TreeGrafter"/>
</dbReference>
<keyword evidence="2 7" id="KW-0479">Metal-binding</keyword>
<dbReference type="PANTHER" id="PTHR10201">
    <property type="entry name" value="MATRIX METALLOPROTEINASE"/>
    <property type="match status" value="1"/>
</dbReference>
<keyword evidence="4 7" id="KW-0862">Zinc</keyword>
<feature type="binding site" evidence="7">
    <location>
        <position position="214"/>
    </location>
    <ligand>
        <name>Zn(2+)</name>
        <dbReference type="ChEBI" id="CHEBI:29105"/>
        <label>2</label>
        <note>catalytic</note>
    </ligand>
</feature>
<dbReference type="PANTHER" id="PTHR10201:SF323">
    <property type="entry name" value="MATRIX METALLOPROTEINASE-21"/>
    <property type="match status" value="1"/>
</dbReference>
<evidence type="ECO:0000256" key="2">
    <source>
        <dbReference type="ARBA" id="ARBA00022723"/>
    </source>
</evidence>
<feature type="binding site" evidence="7">
    <location>
        <position position="232"/>
    </location>
    <ligand>
        <name>Zn(2+)</name>
        <dbReference type="ChEBI" id="CHEBI:29105"/>
        <label>2</label>
        <note>catalytic</note>
    </ligand>
</feature>
<gene>
    <name evidence="10" type="ORF">T440DRAFT_520513</name>
</gene>
<feature type="compositionally biased region" description="Polar residues" evidence="8">
    <location>
        <begin position="1"/>
        <end position="19"/>
    </location>
</feature>
<dbReference type="PRINTS" id="PR00138">
    <property type="entry name" value="MATRIXIN"/>
</dbReference>
<protein>
    <recommendedName>
        <fullName evidence="9">Peptidase metallopeptidase domain-containing protein</fullName>
    </recommendedName>
</protein>
<organism evidence="10 11">
    <name type="scientific">Plenodomus tracheiphilus IPT5</name>
    <dbReference type="NCBI Taxonomy" id="1408161"/>
    <lineage>
        <taxon>Eukaryota</taxon>
        <taxon>Fungi</taxon>
        <taxon>Dikarya</taxon>
        <taxon>Ascomycota</taxon>
        <taxon>Pezizomycotina</taxon>
        <taxon>Dothideomycetes</taxon>
        <taxon>Pleosporomycetidae</taxon>
        <taxon>Pleosporales</taxon>
        <taxon>Pleosporineae</taxon>
        <taxon>Leptosphaeriaceae</taxon>
        <taxon>Plenodomus</taxon>
    </lineage>
</organism>
<dbReference type="InterPro" id="IPR036365">
    <property type="entry name" value="PGBD-like_sf"/>
</dbReference>
<sequence>MIPSASGTHMTPDPSSTPIPDQRQHSKHIHDFYKLYGWLKPGTQIPDSDLPSAIRKIQRVLKEPVTGKFSDRMMSIMTGPRCGTEQPYNQTDAETPLEHHARYVLWGPKWAKTTVTWKFLSYSNDVSTAVQQATVSNAFAQWTRLVPLNIVPAATNAQADINIRFTSLGRDDTRYGYTTMVSDGTSLSSGNINVTFNDDYVWSDDRLFNFTAVHEFGHALGLSHSAVESAVMFAYFEGNIRPLHPDDKMGVHSIYGWRDPRWTRIDATPSTQNILQITSSSNTISPNDGLYQLRSTGQILRYTTNTWTTVDNNPDTVQITGASGTLYQRHKDGSTYRWTGRASAWDYIGAASTSVTDIVAGGNTLYARRADGWITVYTNTGTTWRTIDQPSAPLSRQIAITDSKTLWNLLSSGAVVRSFYPYDNDDGEWVVVDDNPTNIAIAVGGDEFYKLQTDGTLVWLNLEGYYWETIEVAGCVGVYAVGGLVYSRHGDGTVWRYTGTPMVWEMVDGRGGIGGVVGDRRGGVWEMLGRGEVWGLVE</sequence>
<feature type="domain" description="Peptidase metallopeptidase" evidence="9">
    <location>
        <begin position="106"/>
        <end position="257"/>
    </location>
</feature>
<dbReference type="OrthoDB" id="65569at2759"/>
<dbReference type="GO" id="GO:0030574">
    <property type="term" value="P:collagen catabolic process"/>
    <property type="evidence" value="ECO:0007669"/>
    <property type="project" value="TreeGrafter"/>
</dbReference>
<feature type="active site" evidence="6">
    <location>
        <position position="215"/>
    </location>
</feature>
<dbReference type="InterPro" id="IPR021190">
    <property type="entry name" value="Pept_M10A"/>
</dbReference>
<evidence type="ECO:0000256" key="1">
    <source>
        <dbReference type="ARBA" id="ARBA00022670"/>
    </source>
</evidence>
<evidence type="ECO:0000256" key="4">
    <source>
        <dbReference type="ARBA" id="ARBA00022833"/>
    </source>
</evidence>
<feature type="binding site" evidence="7">
    <location>
        <position position="172"/>
    </location>
    <ligand>
        <name>Zn(2+)</name>
        <dbReference type="ChEBI" id="CHEBI:29105"/>
        <label>1</label>
    </ligand>
</feature>
<dbReference type="GO" id="GO:0004222">
    <property type="term" value="F:metalloendopeptidase activity"/>
    <property type="evidence" value="ECO:0007669"/>
    <property type="project" value="InterPro"/>
</dbReference>
<feature type="binding site" evidence="7">
    <location>
        <position position="160"/>
    </location>
    <ligand>
        <name>Ca(2+)</name>
        <dbReference type="ChEBI" id="CHEBI:29108"/>
        <label>2</label>
    </ligand>
</feature>
<keyword evidence="5" id="KW-0482">Metalloprotease</keyword>
<feature type="binding site" evidence="7">
    <location>
        <position position="198"/>
    </location>
    <ligand>
        <name>Ca(2+)</name>
        <dbReference type="ChEBI" id="CHEBI:29108"/>
        <label>1</label>
    </ligand>
</feature>
<evidence type="ECO:0000313" key="10">
    <source>
        <dbReference type="EMBL" id="KAF2847849.1"/>
    </source>
</evidence>
<evidence type="ECO:0000256" key="6">
    <source>
        <dbReference type="PIRSR" id="PIRSR621190-1"/>
    </source>
</evidence>
<feature type="binding site" evidence="7">
    <location>
        <position position="218"/>
    </location>
    <ligand>
        <name>Zn(2+)</name>
        <dbReference type="ChEBI" id="CHEBI:29105"/>
        <label>2</label>
        <note>catalytic</note>
    </ligand>
</feature>
<keyword evidence="11" id="KW-1185">Reference proteome</keyword>
<dbReference type="InterPro" id="IPR006026">
    <property type="entry name" value="Peptidase_Metallo"/>
</dbReference>
<dbReference type="Pfam" id="PF00413">
    <property type="entry name" value="Peptidase_M10"/>
    <property type="match status" value="1"/>
</dbReference>
<dbReference type="SUPFAM" id="SSF55486">
    <property type="entry name" value="Metalloproteases ('zincins'), catalytic domain"/>
    <property type="match status" value="1"/>
</dbReference>
<dbReference type="EMBL" id="MU006322">
    <property type="protein sequence ID" value="KAF2847849.1"/>
    <property type="molecule type" value="Genomic_DNA"/>
</dbReference>
<dbReference type="InterPro" id="IPR024079">
    <property type="entry name" value="MetalloPept_cat_dom_sf"/>
</dbReference>
<dbReference type="GO" id="GO:0006508">
    <property type="term" value="P:proteolysis"/>
    <property type="evidence" value="ECO:0007669"/>
    <property type="project" value="UniProtKB-KW"/>
</dbReference>
<dbReference type="Gene3D" id="3.40.390.10">
    <property type="entry name" value="Collagenase (Catalytic Domain)"/>
    <property type="match status" value="1"/>
</dbReference>
<dbReference type="AlphaFoldDB" id="A0A6A7B0I6"/>
<keyword evidence="3" id="KW-0378">Hydrolase</keyword>
<accession>A0A6A7B0I6</accession>
<keyword evidence="1" id="KW-0645">Protease</keyword>
<proteinExistence type="predicted"/>
<feature type="region of interest" description="Disordered" evidence="8">
    <location>
        <begin position="1"/>
        <end position="24"/>
    </location>
</feature>
<evidence type="ECO:0000256" key="8">
    <source>
        <dbReference type="SAM" id="MobiDB-lite"/>
    </source>
</evidence>
<evidence type="ECO:0000259" key="9">
    <source>
        <dbReference type="SMART" id="SM00235"/>
    </source>
</evidence>
<feature type="binding site" evidence="7">
    <location>
        <position position="224"/>
    </location>
    <ligand>
        <name>Zn(2+)</name>
        <dbReference type="ChEBI" id="CHEBI:29105"/>
        <label>2</label>
        <note>catalytic</note>
    </ligand>
</feature>
<dbReference type="GO" id="GO:0008270">
    <property type="term" value="F:zinc ion binding"/>
    <property type="evidence" value="ECO:0007669"/>
    <property type="project" value="InterPro"/>
</dbReference>
<evidence type="ECO:0000256" key="7">
    <source>
        <dbReference type="PIRSR" id="PIRSR621190-2"/>
    </source>
</evidence>
<reference evidence="10" key="1">
    <citation type="submission" date="2020-01" db="EMBL/GenBank/DDBJ databases">
        <authorList>
            <consortium name="DOE Joint Genome Institute"/>
            <person name="Haridas S."/>
            <person name="Albert R."/>
            <person name="Binder M."/>
            <person name="Bloem J."/>
            <person name="Labutti K."/>
            <person name="Salamov A."/>
            <person name="Andreopoulos B."/>
            <person name="Baker S.E."/>
            <person name="Barry K."/>
            <person name="Bills G."/>
            <person name="Bluhm B.H."/>
            <person name="Cannon C."/>
            <person name="Castanera R."/>
            <person name="Culley D.E."/>
            <person name="Daum C."/>
            <person name="Ezra D."/>
            <person name="Gonzalez J.B."/>
            <person name="Henrissat B."/>
            <person name="Kuo A."/>
            <person name="Liang C."/>
            <person name="Lipzen A."/>
            <person name="Lutzoni F."/>
            <person name="Magnuson J."/>
            <person name="Mondo S."/>
            <person name="Nolan M."/>
            <person name="Ohm R."/>
            <person name="Pangilinan J."/>
            <person name="Park H.-J."/>
            <person name="Ramirez L."/>
            <person name="Alfaro M."/>
            <person name="Sun H."/>
            <person name="Tritt A."/>
            <person name="Yoshinaga Y."/>
            <person name="Zwiers L.-H."/>
            <person name="Turgeon B.G."/>
            <person name="Goodwin S.B."/>
            <person name="Spatafora J.W."/>
            <person name="Crous P.W."/>
            <person name="Grigoriev I.V."/>
        </authorList>
    </citation>
    <scope>NUCLEOTIDE SEQUENCE</scope>
    <source>
        <strain evidence="10">IPT5</strain>
    </source>
</reference>
<dbReference type="Proteomes" id="UP000799423">
    <property type="component" value="Unassembled WGS sequence"/>
</dbReference>
<evidence type="ECO:0000313" key="11">
    <source>
        <dbReference type="Proteomes" id="UP000799423"/>
    </source>
</evidence>
<feature type="binding site" evidence="7">
    <location>
        <position position="176"/>
    </location>
    <ligand>
        <name>Ca(2+)</name>
        <dbReference type="ChEBI" id="CHEBI:29108"/>
        <label>3</label>
    </ligand>
</feature>
<evidence type="ECO:0000256" key="5">
    <source>
        <dbReference type="ARBA" id="ARBA00023049"/>
    </source>
</evidence>
<comment type="cofactor">
    <cofactor evidence="7">
        <name>Ca(2+)</name>
        <dbReference type="ChEBI" id="CHEBI:29108"/>
    </cofactor>
    <text evidence="7">Can bind about 5 Ca(2+) ions per subunit.</text>
</comment>
<dbReference type="SUPFAM" id="SSF47090">
    <property type="entry name" value="PGBD-like"/>
    <property type="match status" value="1"/>
</dbReference>
<dbReference type="GO" id="GO:0031012">
    <property type="term" value="C:extracellular matrix"/>
    <property type="evidence" value="ECO:0007669"/>
    <property type="project" value="InterPro"/>
</dbReference>
<dbReference type="InterPro" id="IPR001818">
    <property type="entry name" value="Pept_M10_metallopeptidase"/>
</dbReference>
<feature type="binding site" description="in inhibited form" evidence="7">
    <location>
        <position position="82"/>
    </location>
    <ligand>
        <name>Zn(2+)</name>
        <dbReference type="ChEBI" id="CHEBI:29105"/>
        <label>2</label>
        <note>catalytic</note>
    </ligand>
</feature>
<evidence type="ECO:0000256" key="3">
    <source>
        <dbReference type="ARBA" id="ARBA00022801"/>
    </source>
</evidence>